<proteinExistence type="predicted"/>
<dbReference type="EMBL" id="CP025189">
    <property type="protein sequence ID" value="AWV21810.1"/>
    <property type="molecule type" value="Genomic_DNA"/>
</dbReference>
<protein>
    <submittedName>
        <fullName evidence="2">Uncharacterized protein</fullName>
    </submittedName>
</protein>
<gene>
    <name evidence="2" type="ORF">RADP37_04207b</name>
</gene>
<evidence type="ECO:0000313" key="2">
    <source>
        <dbReference type="EMBL" id="AWV21810.1"/>
    </source>
</evidence>
<dbReference type="AlphaFoldDB" id="A0A4Y1MVR0"/>
<evidence type="ECO:0000256" key="1">
    <source>
        <dbReference type="SAM" id="MobiDB-lite"/>
    </source>
</evidence>
<accession>A0A4Y1MVR0</accession>
<sequence length="68" mass="7756">MRWLSVVTISLRVDPWEQVERWGSREKAKTPCPRWWHWQSAGEPGSPARSGRQPEPTHRVQGPQGPGG</sequence>
<reference evidence="2" key="1">
    <citation type="submission" date="2017-12" db="EMBL/GenBank/DDBJ databases">
        <authorList>
            <person name="Martens C."/>
            <person name="Dahlstrom E."/>
            <person name="Barbian K."/>
            <person name="Sykora L."/>
            <person name="Ricklefs S."/>
            <person name="Bruno D."/>
            <person name="Anzick I."/>
            <person name="Myles I."/>
            <person name="Datta S.K."/>
        </authorList>
    </citation>
    <scope>NUCLEOTIDE SEQUENCE</scope>
    <source>
        <strain evidence="2">AD2</strain>
    </source>
</reference>
<feature type="region of interest" description="Disordered" evidence="1">
    <location>
        <begin position="22"/>
        <end position="68"/>
    </location>
</feature>
<organism evidence="2">
    <name type="scientific">Roseomonas mucosa</name>
    <dbReference type="NCBI Taxonomy" id="207340"/>
    <lineage>
        <taxon>Bacteria</taxon>
        <taxon>Pseudomonadati</taxon>
        <taxon>Pseudomonadota</taxon>
        <taxon>Alphaproteobacteria</taxon>
        <taxon>Acetobacterales</taxon>
        <taxon>Roseomonadaceae</taxon>
        <taxon>Roseomonas</taxon>
    </lineage>
</organism>
<name>A0A4Y1MVR0_9PROT</name>